<proteinExistence type="predicted"/>
<evidence type="ECO:0000313" key="2">
    <source>
        <dbReference type="EMBL" id="PMM78449.1"/>
    </source>
</evidence>
<keyword evidence="1" id="KW-0732">Signal</keyword>
<dbReference type="EMBL" id="MCZK01000002">
    <property type="protein sequence ID" value="PMM78449.1"/>
    <property type="molecule type" value="Genomic_DNA"/>
</dbReference>
<evidence type="ECO:0000256" key="1">
    <source>
        <dbReference type="SAM" id="SignalP"/>
    </source>
</evidence>
<dbReference type="RefSeq" id="WP_102433661.1">
    <property type="nucleotide sequence ID" value="NZ_CAWNVI010000002.1"/>
</dbReference>
<feature type="chain" id="PRO_5014711396" evidence="1">
    <location>
        <begin position="22"/>
        <end position="121"/>
    </location>
</feature>
<accession>A0A2N7KP22</accession>
<dbReference type="OrthoDB" id="9152488at2"/>
<feature type="signal peptide" evidence="1">
    <location>
        <begin position="1"/>
        <end position="21"/>
    </location>
</feature>
<dbReference type="Proteomes" id="UP000235406">
    <property type="component" value="Unassembled WGS sequence"/>
</dbReference>
<protein>
    <submittedName>
        <fullName evidence="2">Uncharacterized protein</fullName>
    </submittedName>
</protein>
<gene>
    <name evidence="2" type="ORF">BCT49_00105</name>
</gene>
<sequence length="121" mass="13197">MKKRTLSALLAGSLLAPCAFSAPLTDVDTLQVSARTLFPPEMKTVGEAAKWLLEPLGYHIVTDYPAPKSAKAILSHPIPTAARMHRTMPVTHALQLLIGQDNTLIVDREHKLITFSKGVML</sequence>
<evidence type="ECO:0000313" key="3">
    <source>
        <dbReference type="Proteomes" id="UP000235406"/>
    </source>
</evidence>
<dbReference type="AlphaFoldDB" id="A0A2N7KP22"/>
<reference evidence="3" key="1">
    <citation type="submission" date="2016-07" db="EMBL/GenBank/DDBJ databases">
        <title>Nontailed viruses are major unrecognized killers of bacteria in the ocean.</title>
        <authorList>
            <person name="Kauffman K."/>
            <person name="Hussain F."/>
            <person name="Yang J."/>
            <person name="Arevalo P."/>
            <person name="Brown J."/>
            <person name="Cutler M."/>
            <person name="Kelly L."/>
            <person name="Polz M.F."/>
        </authorList>
    </citation>
    <scope>NUCLEOTIDE SEQUENCE [LARGE SCALE GENOMIC DNA]</scope>
    <source>
        <strain evidence="3">10N.261.46.F8</strain>
    </source>
</reference>
<comment type="caution">
    <text evidence="2">The sequence shown here is derived from an EMBL/GenBank/DDBJ whole genome shotgun (WGS) entry which is preliminary data.</text>
</comment>
<name>A0A2N7KP22_9VIBR</name>
<organism evidence="2 3">
    <name type="scientific">Vibrio lentus</name>
    <dbReference type="NCBI Taxonomy" id="136468"/>
    <lineage>
        <taxon>Bacteria</taxon>
        <taxon>Pseudomonadati</taxon>
        <taxon>Pseudomonadota</taxon>
        <taxon>Gammaproteobacteria</taxon>
        <taxon>Vibrionales</taxon>
        <taxon>Vibrionaceae</taxon>
        <taxon>Vibrio</taxon>
    </lineage>
</organism>